<comment type="caution">
    <text evidence="2">The sequence shown here is derived from an EMBL/GenBank/DDBJ whole genome shotgun (WGS) entry which is preliminary data.</text>
</comment>
<proteinExistence type="predicted"/>
<feature type="region of interest" description="Disordered" evidence="1">
    <location>
        <begin position="37"/>
        <end position="69"/>
    </location>
</feature>
<dbReference type="EMBL" id="BPQB01000009">
    <property type="protein sequence ID" value="GJE88422.1"/>
    <property type="molecule type" value="Genomic_DNA"/>
</dbReference>
<evidence type="ECO:0000256" key="1">
    <source>
        <dbReference type="SAM" id="MobiDB-lite"/>
    </source>
</evidence>
<keyword evidence="3" id="KW-1185">Reference proteome</keyword>
<dbReference type="AlphaFoldDB" id="A0A9P3LC19"/>
<reference evidence="2 3" key="1">
    <citation type="submission" date="2021-08" db="EMBL/GenBank/DDBJ databases">
        <title>Draft Genome Sequence of Phanerochaete sordida strain YK-624.</title>
        <authorList>
            <person name="Mori T."/>
            <person name="Dohra H."/>
            <person name="Suzuki T."/>
            <person name="Kawagishi H."/>
            <person name="Hirai H."/>
        </authorList>
    </citation>
    <scope>NUCLEOTIDE SEQUENCE [LARGE SCALE GENOMIC DNA]</scope>
    <source>
        <strain evidence="2 3">YK-624</strain>
    </source>
</reference>
<dbReference type="Proteomes" id="UP000703269">
    <property type="component" value="Unassembled WGS sequence"/>
</dbReference>
<sequence length="94" mass="10106">MFAAANNQRPFGKPACLAFRDRRIKARTLDAAAHRDGAQRVAPWTTLGHDLASDSGGGGDSERQSASPLREAEVQILIDPASFVASITSFLLWP</sequence>
<protein>
    <submittedName>
        <fullName evidence="2">Uncharacterized protein</fullName>
    </submittedName>
</protein>
<organism evidence="2 3">
    <name type="scientific">Phanerochaete sordida</name>
    <dbReference type="NCBI Taxonomy" id="48140"/>
    <lineage>
        <taxon>Eukaryota</taxon>
        <taxon>Fungi</taxon>
        <taxon>Dikarya</taxon>
        <taxon>Basidiomycota</taxon>
        <taxon>Agaricomycotina</taxon>
        <taxon>Agaricomycetes</taxon>
        <taxon>Polyporales</taxon>
        <taxon>Phanerochaetaceae</taxon>
        <taxon>Phanerochaete</taxon>
    </lineage>
</organism>
<name>A0A9P3LC19_9APHY</name>
<evidence type="ECO:0000313" key="2">
    <source>
        <dbReference type="EMBL" id="GJE88422.1"/>
    </source>
</evidence>
<gene>
    <name evidence="2" type="ORF">PsYK624_045050</name>
</gene>
<accession>A0A9P3LC19</accession>
<evidence type="ECO:0000313" key="3">
    <source>
        <dbReference type="Proteomes" id="UP000703269"/>
    </source>
</evidence>